<gene>
    <name evidence="1" type="ORF">HNQ44_001773</name>
</gene>
<keyword evidence="2" id="KW-1185">Reference proteome</keyword>
<dbReference type="RefSeq" id="WP_135502118.1">
    <property type="nucleotide sequence ID" value="NZ_JACHHE010000004.1"/>
</dbReference>
<accession>A0A7W8CRJ1</accession>
<dbReference type="EMBL" id="JACHHE010000004">
    <property type="protein sequence ID" value="MBB5180345.1"/>
    <property type="molecule type" value="Genomic_DNA"/>
</dbReference>
<dbReference type="AlphaFoldDB" id="A0A7W8CRJ1"/>
<proteinExistence type="predicted"/>
<evidence type="ECO:0000313" key="2">
    <source>
        <dbReference type="Proteomes" id="UP000525923"/>
    </source>
</evidence>
<protein>
    <submittedName>
        <fullName evidence="1">Uncharacterized protein</fullName>
    </submittedName>
</protein>
<comment type="caution">
    <text evidence="1">The sequence shown here is derived from an EMBL/GenBank/DDBJ whole genome shotgun (WGS) entry which is preliminary data.</text>
</comment>
<evidence type="ECO:0000313" key="1">
    <source>
        <dbReference type="EMBL" id="MBB5180345.1"/>
    </source>
</evidence>
<sequence length="185" mass="21120">MKKKILYILSLLIIIGLGYALFYFNQYSIKEDETAIHSALTKWDNRGTDVETEIDILKIVQLDKTRSSIVLYETPDKNIGYAQLIKGWNGKYKIHQSGWGTNTVSYNDVKTNDGVYGVLVGKNPDLKINHIVAKSNDGDFSFTPQIPKEETFAVYEKLPTDLKETFLPDITFYYVNEQLLEPLGK</sequence>
<name>A0A7W8CRJ1_9BACL</name>
<dbReference type="OrthoDB" id="2878044at2"/>
<reference evidence="1 2" key="1">
    <citation type="submission" date="2020-08" db="EMBL/GenBank/DDBJ databases">
        <title>Genomic Encyclopedia of Type Strains, Phase IV (KMG-IV): sequencing the most valuable type-strain genomes for metagenomic binning, comparative biology and taxonomic classification.</title>
        <authorList>
            <person name="Goeker M."/>
        </authorList>
    </citation>
    <scope>NUCLEOTIDE SEQUENCE [LARGE SCALE GENOMIC DNA]</scope>
    <source>
        <strain evidence="1 2">DSM 15895</strain>
    </source>
</reference>
<dbReference type="Proteomes" id="UP000525923">
    <property type="component" value="Unassembled WGS sequence"/>
</dbReference>
<organism evidence="1 2">
    <name type="scientific">Planococcus koreensis</name>
    <dbReference type="NCBI Taxonomy" id="112331"/>
    <lineage>
        <taxon>Bacteria</taxon>
        <taxon>Bacillati</taxon>
        <taxon>Bacillota</taxon>
        <taxon>Bacilli</taxon>
        <taxon>Bacillales</taxon>
        <taxon>Caryophanaceae</taxon>
        <taxon>Planococcus</taxon>
    </lineage>
</organism>